<keyword evidence="4" id="KW-1185">Reference proteome</keyword>
<evidence type="ECO:0000313" key="3">
    <source>
        <dbReference type="EMBL" id="MCX2974264.1"/>
    </source>
</evidence>
<dbReference type="PANTHER" id="PTHR48081">
    <property type="entry name" value="AB HYDROLASE SUPERFAMILY PROTEIN C4A8.06C"/>
    <property type="match status" value="1"/>
</dbReference>
<dbReference type="RefSeq" id="WP_279253059.1">
    <property type="nucleotide sequence ID" value="NZ_SHNP01000004.1"/>
</dbReference>
<evidence type="ECO:0000256" key="1">
    <source>
        <dbReference type="ARBA" id="ARBA00022801"/>
    </source>
</evidence>
<evidence type="ECO:0000313" key="4">
    <source>
        <dbReference type="Proteomes" id="UP001143307"/>
    </source>
</evidence>
<evidence type="ECO:0000259" key="2">
    <source>
        <dbReference type="Pfam" id="PF07859"/>
    </source>
</evidence>
<feature type="domain" description="Alpha/beta hydrolase fold-3" evidence="2">
    <location>
        <begin position="79"/>
        <end position="291"/>
    </location>
</feature>
<dbReference type="InterPro" id="IPR013094">
    <property type="entry name" value="AB_hydrolase_3"/>
</dbReference>
<keyword evidence="1 3" id="KW-0378">Hydrolase</keyword>
<dbReference type="SUPFAM" id="SSF53474">
    <property type="entry name" value="alpha/beta-Hydrolases"/>
    <property type="match status" value="1"/>
</dbReference>
<dbReference type="InterPro" id="IPR029058">
    <property type="entry name" value="AB_hydrolase_fold"/>
</dbReference>
<dbReference type="Pfam" id="PF07859">
    <property type="entry name" value="Abhydrolase_3"/>
    <property type="match status" value="1"/>
</dbReference>
<dbReference type="EMBL" id="SHNP01000004">
    <property type="protein sequence ID" value="MCX2974264.1"/>
    <property type="molecule type" value="Genomic_DNA"/>
</dbReference>
<dbReference type="Gene3D" id="3.40.50.1820">
    <property type="entry name" value="alpha/beta hydrolase"/>
    <property type="match status" value="1"/>
</dbReference>
<proteinExistence type="predicted"/>
<accession>A0ABT3SYB2</accession>
<reference evidence="3" key="1">
    <citation type="submission" date="2019-02" db="EMBL/GenBank/DDBJ databases">
        <authorList>
            <person name="Li S.-H."/>
        </authorList>
    </citation>
    <scope>NUCLEOTIDE SEQUENCE</scope>
    <source>
        <strain evidence="3">IMCC8485</strain>
    </source>
</reference>
<dbReference type="InterPro" id="IPR050300">
    <property type="entry name" value="GDXG_lipolytic_enzyme"/>
</dbReference>
<gene>
    <name evidence="3" type="ORF">EYC87_11790</name>
</gene>
<name>A0ABT3SYB2_9GAMM</name>
<dbReference type="Proteomes" id="UP001143307">
    <property type="component" value="Unassembled WGS sequence"/>
</dbReference>
<dbReference type="GO" id="GO:0016787">
    <property type="term" value="F:hydrolase activity"/>
    <property type="evidence" value="ECO:0007669"/>
    <property type="project" value="UniProtKB-KW"/>
</dbReference>
<comment type="caution">
    <text evidence="3">The sequence shown here is derived from an EMBL/GenBank/DDBJ whole genome shotgun (WGS) entry which is preliminary data.</text>
</comment>
<protein>
    <submittedName>
        <fullName evidence="3">Alpha/beta hydrolase</fullName>
    </submittedName>
</protein>
<sequence>MKNSPYEIDPAFARLPRIKISGSTWVLRALSLLVSCSRLFHRWNDGLSATSHVIQGREGNRLKVIEIAPESITGSAPAIVYFHGGGFFMSYGAGHLKQVEAYAEKLQVRIFFVCYRVSTKVAFPGPLNDCVSALDWVYDNAATLGVNSERIAVMGDSAGGCLAASVAQQSYDESRAAGLPQKIRTQLLIYPVIDSDCKTVSATQFHDTPLWNAHNNLVMWKVYLHDSPYPAPPPPYASPMHRNDFQGLAPAYIERVEFDPLRDEALAYGEALSNAGVEVRQVMIGAAVHGYDHVDCEISTQGKTQRLAHMKSMLCD</sequence>
<dbReference type="PANTHER" id="PTHR48081:SF8">
    <property type="entry name" value="ALPHA_BETA HYDROLASE FOLD-3 DOMAIN-CONTAINING PROTEIN-RELATED"/>
    <property type="match status" value="1"/>
</dbReference>
<organism evidence="3 4">
    <name type="scientific">Candidatus Seongchinamella marina</name>
    <dbReference type="NCBI Taxonomy" id="2518990"/>
    <lineage>
        <taxon>Bacteria</taxon>
        <taxon>Pseudomonadati</taxon>
        <taxon>Pseudomonadota</taxon>
        <taxon>Gammaproteobacteria</taxon>
        <taxon>Cellvibrionales</taxon>
        <taxon>Halieaceae</taxon>
        <taxon>Seongchinamella</taxon>
    </lineage>
</organism>